<keyword evidence="3" id="KW-1185">Reference proteome</keyword>
<gene>
    <name evidence="2" type="ORF">E8E13_006181</name>
</gene>
<proteinExistence type="predicted"/>
<comment type="caution">
    <text evidence="2">The sequence shown here is derived from an EMBL/GenBank/DDBJ whole genome shotgun (WGS) entry which is preliminary data.</text>
</comment>
<name>A0A9P4W5W2_CURKU</name>
<evidence type="ECO:0000256" key="1">
    <source>
        <dbReference type="SAM" id="MobiDB-lite"/>
    </source>
</evidence>
<dbReference type="Proteomes" id="UP000801428">
    <property type="component" value="Unassembled WGS sequence"/>
</dbReference>
<accession>A0A9P4W5W2</accession>
<evidence type="ECO:0000313" key="2">
    <source>
        <dbReference type="EMBL" id="KAF2997961.1"/>
    </source>
</evidence>
<evidence type="ECO:0000313" key="3">
    <source>
        <dbReference type="Proteomes" id="UP000801428"/>
    </source>
</evidence>
<sequence>MSTPDEQAMAKKAATSTLQPLAEVTQRIEEAQLRLVNTIESMKREFPFDTSSGQEDSVEESESVATITVAYLAEALPNVPTHAPGSTIPASASATSAAPVQQPSTSASASTPVPVPKKDSASRSRRKRNRFFRNLEEKTQTAAREHVASISHTFTPAQIKAILAKEKIQLKLASIYRQVDFLNFLGDMDPKIDIVFKDGKPVGAESYMDGGKLSEQDERVVTEMMAAWVVFENACRELAEYEFAEKE</sequence>
<organism evidence="2 3">
    <name type="scientific">Curvularia kusanoi</name>
    <name type="common">Cochliobolus kusanoi</name>
    <dbReference type="NCBI Taxonomy" id="90978"/>
    <lineage>
        <taxon>Eukaryota</taxon>
        <taxon>Fungi</taxon>
        <taxon>Dikarya</taxon>
        <taxon>Ascomycota</taxon>
        <taxon>Pezizomycotina</taxon>
        <taxon>Dothideomycetes</taxon>
        <taxon>Pleosporomycetidae</taxon>
        <taxon>Pleosporales</taxon>
        <taxon>Pleosporineae</taxon>
        <taxon>Pleosporaceae</taxon>
        <taxon>Curvularia</taxon>
    </lineage>
</organism>
<reference evidence="2" key="1">
    <citation type="submission" date="2019-04" db="EMBL/GenBank/DDBJ databases">
        <title>Sequencing of skin fungus with MAO and IRED activity.</title>
        <authorList>
            <person name="Marsaioli A.J."/>
            <person name="Bonatto J.M.C."/>
            <person name="Reis Junior O."/>
        </authorList>
    </citation>
    <scope>NUCLEOTIDE SEQUENCE</scope>
    <source>
        <strain evidence="2">30M1</strain>
    </source>
</reference>
<protein>
    <submittedName>
        <fullName evidence="2">Uncharacterized protein</fullName>
    </submittedName>
</protein>
<feature type="region of interest" description="Disordered" evidence="1">
    <location>
        <begin position="82"/>
        <end position="138"/>
    </location>
</feature>
<feature type="compositionally biased region" description="Low complexity" evidence="1">
    <location>
        <begin position="83"/>
        <end position="112"/>
    </location>
</feature>
<dbReference type="EMBL" id="SWKU01000021">
    <property type="protein sequence ID" value="KAF2997961.1"/>
    <property type="molecule type" value="Genomic_DNA"/>
</dbReference>
<dbReference type="AlphaFoldDB" id="A0A9P4W5W2"/>